<sequence length="291" mass="31973">MGKTQMRLLPSREELREVRRTEFDMASRVKHFFFTRQGAELTRWDYVRGSGSAGIRRYKSMHEGQMRQKRLRAYTNKYWMAPAQAGDDDDDDDSSVDDNGVYFDNDNAETEGCYAPRERDKKLLAELVANSHSYLEDDDGTGELRILAVGFDSVAALQRAVDLATLPDLSAGVAQFAPLVVLTFAADGGTIAGQCVTAFTAGLAWPHLKYGRNDLTPLAFSLTGESDVDHLLALAVRDMLASILTADISVPGEPTLADSAADMDNADDGRDVEQDNVALRVTLKLSDEVQV</sequence>
<keyword evidence="2" id="KW-1185">Reference proteome</keyword>
<dbReference type="EMBL" id="CM020620">
    <property type="protein sequence ID" value="KAK1869453.1"/>
    <property type="molecule type" value="Genomic_DNA"/>
</dbReference>
<evidence type="ECO:0000313" key="1">
    <source>
        <dbReference type="EMBL" id="KAK1869453.1"/>
    </source>
</evidence>
<reference evidence="1" key="1">
    <citation type="submission" date="2019-11" db="EMBL/GenBank/DDBJ databases">
        <title>Nori genome reveals adaptations in red seaweeds to the harsh intertidal environment.</title>
        <authorList>
            <person name="Wang D."/>
            <person name="Mao Y."/>
        </authorList>
    </citation>
    <scope>NUCLEOTIDE SEQUENCE</scope>
    <source>
        <tissue evidence="1">Gametophyte</tissue>
    </source>
</reference>
<accession>A0ACC3CH89</accession>
<evidence type="ECO:0000313" key="2">
    <source>
        <dbReference type="Proteomes" id="UP000798662"/>
    </source>
</evidence>
<name>A0ACC3CH89_PYRYE</name>
<organism evidence="1 2">
    <name type="scientific">Pyropia yezoensis</name>
    <name type="common">Susabi-nori</name>
    <name type="synonym">Porphyra yezoensis</name>
    <dbReference type="NCBI Taxonomy" id="2788"/>
    <lineage>
        <taxon>Eukaryota</taxon>
        <taxon>Rhodophyta</taxon>
        <taxon>Bangiophyceae</taxon>
        <taxon>Bangiales</taxon>
        <taxon>Bangiaceae</taxon>
        <taxon>Pyropia</taxon>
    </lineage>
</organism>
<comment type="caution">
    <text evidence="1">The sequence shown here is derived from an EMBL/GenBank/DDBJ whole genome shotgun (WGS) entry which is preliminary data.</text>
</comment>
<proteinExistence type="predicted"/>
<gene>
    <name evidence="1" type="ORF">I4F81_011929</name>
</gene>
<protein>
    <submittedName>
        <fullName evidence="1">Uncharacterized protein</fullName>
    </submittedName>
</protein>
<dbReference type="Proteomes" id="UP000798662">
    <property type="component" value="Chromosome 3"/>
</dbReference>